<dbReference type="CDD" id="cd00082">
    <property type="entry name" value="HisKA"/>
    <property type="match status" value="1"/>
</dbReference>
<comment type="subcellular location">
    <subcellularLocation>
        <location evidence="2">Membrane</location>
    </subcellularLocation>
</comment>
<dbReference type="SMART" id="SM00387">
    <property type="entry name" value="HATPase_c"/>
    <property type="match status" value="1"/>
</dbReference>
<dbReference type="SMART" id="SM00388">
    <property type="entry name" value="HisKA"/>
    <property type="match status" value="1"/>
</dbReference>
<protein>
    <recommendedName>
        <fullName evidence="3">histidine kinase</fullName>
        <ecNumber evidence="3">2.7.13.3</ecNumber>
    </recommendedName>
</protein>
<dbReference type="RefSeq" id="WP_015781385.1">
    <property type="nucleotide sequence ID" value="NC_013166.1"/>
</dbReference>
<evidence type="ECO:0000256" key="9">
    <source>
        <dbReference type="ARBA" id="ARBA00023136"/>
    </source>
</evidence>
<dbReference type="InterPro" id="IPR050428">
    <property type="entry name" value="TCS_sensor_his_kinase"/>
</dbReference>
<dbReference type="PROSITE" id="PS50109">
    <property type="entry name" value="HIS_KIN"/>
    <property type="match status" value="1"/>
</dbReference>
<dbReference type="InterPro" id="IPR005467">
    <property type="entry name" value="His_kinase_dom"/>
</dbReference>
<dbReference type="KEGG" id="kko:Kkor_2371"/>
<comment type="catalytic activity">
    <reaction evidence="1">
        <text>ATP + protein L-histidine = ADP + protein N-phospho-L-histidine.</text>
        <dbReference type="EC" id="2.7.13.3"/>
    </reaction>
</comment>
<evidence type="ECO:0000256" key="7">
    <source>
        <dbReference type="ARBA" id="ARBA00022777"/>
    </source>
</evidence>
<keyword evidence="6 10" id="KW-0812">Transmembrane</keyword>
<proteinExistence type="predicted"/>
<evidence type="ECO:0000313" key="12">
    <source>
        <dbReference type="EMBL" id="ACV27780.1"/>
    </source>
</evidence>
<evidence type="ECO:0000256" key="6">
    <source>
        <dbReference type="ARBA" id="ARBA00022692"/>
    </source>
</evidence>
<keyword evidence="8 10" id="KW-1133">Transmembrane helix</keyword>
<dbReference type="InterPro" id="IPR036097">
    <property type="entry name" value="HisK_dim/P_sf"/>
</dbReference>
<dbReference type="SUPFAM" id="SSF47384">
    <property type="entry name" value="Homodimeric domain of signal transducing histidine kinase"/>
    <property type="match status" value="1"/>
</dbReference>
<name>C7R8L5_KANKD</name>
<dbReference type="HOGENOM" id="CLU_000445_89_37_6"/>
<keyword evidence="4" id="KW-0597">Phosphoprotein</keyword>
<dbReference type="Gene3D" id="3.30.565.10">
    <property type="entry name" value="Histidine kinase-like ATPase, C-terminal domain"/>
    <property type="match status" value="1"/>
</dbReference>
<dbReference type="Pfam" id="PF00512">
    <property type="entry name" value="HisKA"/>
    <property type="match status" value="1"/>
</dbReference>
<keyword evidence="9 10" id="KW-0472">Membrane</keyword>
<dbReference type="InterPro" id="IPR003661">
    <property type="entry name" value="HisK_dim/P_dom"/>
</dbReference>
<dbReference type="Proteomes" id="UP000001231">
    <property type="component" value="Chromosome"/>
</dbReference>
<evidence type="ECO:0000256" key="3">
    <source>
        <dbReference type="ARBA" id="ARBA00012438"/>
    </source>
</evidence>
<dbReference type="eggNOG" id="COG2205">
    <property type="taxonomic scope" value="Bacteria"/>
</dbReference>
<keyword evidence="7 12" id="KW-0418">Kinase</keyword>
<dbReference type="InterPro" id="IPR036890">
    <property type="entry name" value="HATPase_C_sf"/>
</dbReference>
<accession>C7R8L5</accession>
<evidence type="ECO:0000256" key="4">
    <source>
        <dbReference type="ARBA" id="ARBA00022553"/>
    </source>
</evidence>
<dbReference type="PANTHER" id="PTHR45436:SF16">
    <property type="entry name" value="HISTIDINE KINASE"/>
    <property type="match status" value="1"/>
</dbReference>
<dbReference type="AlphaFoldDB" id="C7R8L5"/>
<dbReference type="EMBL" id="CP001707">
    <property type="protein sequence ID" value="ACV27780.1"/>
    <property type="molecule type" value="Genomic_DNA"/>
</dbReference>
<dbReference type="GO" id="GO:0000155">
    <property type="term" value="F:phosphorelay sensor kinase activity"/>
    <property type="evidence" value="ECO:0007669"/>
    <property type="project" value="InterPro"/>
</dbReference>
<feature type="domain" description="Histidine kinase" evidence="11">
    <location>
        <begin position="224"/>
        <end position="431"/>
    </location>
</feature>
<dbReference type="CDD" id="cd00075">
    <property type="entry name" value="HATPase"/>
    <property type="match status" value="1"/>
</dbReference>
<feature type="transmembrane region" description="Helical" evidence="10">
    <location>
        <begin position="130"/>
        <end position="152"/>
    </location>
</feature>
<evidence type="ECO:0000256" key="2">
    <source>
        <dbReference type="ARBA" id="ARBA00004370"/>
    </source>
</evidence>
<keyword evidence="13" id="KW-1185">Reference proteome</keyword>
<dbReference type="FunCoup" id="C7R8L5">
    <property type="interactions" value="106"/>
</dbReference>
<evidence type="ECO:0000256" key="10">
    <source>
        <dbReference type="SAM" id="Phobius"/>
    </source>
</evidence>
<dbReference type="PANTHER" id="PTHR45436">
    <property type="entry name" value="SENSOR HISTIDINE KINASE YKOH"/>
    <property type="match status" value="1"/>
</dbReference>
<sequence>MSQKRHGIHYKIIKAMAIQLLLISAVTLLGVYGAAKVVENVLIKQALEGEAEFFWQNYEQNSAFNLPNTLNLTGYMSSTSDSDDVPDYLEVLEAGYQRVDVDNRQPLVHISEKHGQRLYLVFEEGQVARLSFYFGIAPLAFVLLIIYLPAWITYMLSRRAISPVVKLSRLMDSVEVSERSDLKLDFSDIEKNADAEVMTLLQAFDQYAERVNEYVTREKNFTRYASHELRTPLAVLKGSISLLEKQQLNGSQQKIVSRMKPMVKEMEDLLEALFLLSRNQEPDIDEEPLNINAIVKHQLSAIQRLYPDKQIKTSLNSNVQLKMRVSERLLVICLNNIMLNAFNYTEKGSIQVFIGRSFVRVSDTGIGMDEKSLQRIFEPFYRANRDQEQVKGFGLGMSIVKRICDQMNWHISIDSELGKGTQIQLTLKEHAAEE</sequence>
<dbReference type="EC" id="2.7.13.3" evidence="3"/>
<reference evidence="12 13" key="1">
    <citation type="journal article" date="2009" name="Stand. Genomic Sci.">
        <title>Complete genome sequence of Kangiella koreensis type strain (SW-125).</title>
        <authorList>
            <person name="Han C."/>
            <person name="Sikorski J."/>
            <person name="Lapidus A."/>
            <person name="Nolan M."/>
            <person name="Glavina Del Rio T."/>
            <person name="Tice H."/>
            <person name="Cheng J.F."/>
            <person name="Lucas S."/>
            <person name="Chen F."/>
            <person name="Copeland A."/>
            <person name="Ivanova N."/>
            <person name="Mavromatis K."/>
            <person name="Ovchinnikova G."/>
            <person name="Pati A."/>
            <person name="Bruce D."/>
            <person name="Goodwin L."/>
            <person name="Pitluck S."/>
            <person name="Chen A."/>
            <person name="Palaniappan K."/>
            <person name="Land M."/>
            <person name="Hauser L."/>
            <person name="Chang Y.J."/>
            <person name="Jeffries C.D."/>
            <person name="Chain P."/>
            <person name="Saunders E."/>
            <person name="Brettin T."/>
            <person name="Goker M."/>
            <person name="Tindall B.J."/>
            <person name="Bristow J."/>
            <person name="Eisen J.A."/>
            <person name="Markowitz V."/>
            <person name="Hugenholtz P."/>
            <person name="Kyrpides N.C."/>
            <person name="Klenk H.P."/>
            <person name="Detter J.C."/>
        </authorList>
    </citation>
    <scope>NUCLEOTIDE SEQUENCE [LARGE SCALE GENOMIC DNA]</scope>
    <source>
        <strain evidence="13">DSM 16069 / KCTC 12182 / SW-125</strain>
    </source>
</reference>
<dbReference type="Pfam" id="PF02518">
    <property type="entry name" value="HATPase_c"/>
    <property type="match status" value="1"/>
</dbReference>
<dbReference type="InParanoid" id="C7R8L5"/>
<dbReference type="STRING" id="523791.Kkor_2371"/>
<dbReference type="PRINTS" id="PR00344">
    <property type="entry name" value="BCTRLSENSOR"/>
</dbReference>
<evidence type="ECO:0000256" key="1">
    <source>
        <dbReference type="ARBA" id="ARBA00000085"/>
    </source>
</evidence>
<dbReference type="InterPro" id="IPR003594">
    <property type="entry name" value="HATPase_dom"/>
</dbReference>
<evidence type="ECO:0000259" key="11">
    <source>
        <dbReference type="PROSITE" id="PS50109"/>
    </source>
</evidence>
<dbReference type="OrthoDB" id="9121563at2"/>
<evidence type="ECO:0000256" key="5">
    <source>
        <dbReference type="ARBA" id="ARBA00022679"/>
    </source>
</evidence>
<dbReference type="InterPro" id="IPR004358">
    <property type="entry name" value="Sig_transdc_His_kin-like_C"/>
</dbReference>
<keyword evidence="5" id="KW-0808">Transferase</keyword>
<evidence type="ECO:0000256" key="8">
    <source>
        <dbReference type="ARBA" id="ARBA00022989"/>
    </source>
</evidence>
<dbReference type="SUPFAM" id="SSF55874">
    <property type="entry name" value="ATPase domain of HSP90 chaperone/DNA topoisomerase II/histidine kinase"/>
    <property type="match status" value="1"/>
</dbReference>
<dbReference type="Gene3D" id="1.10.287.130">
    <property type="match status" value="1"/>
</dbReference>
<organism evidence="12 13">
    <name type="scientific">Kangiella koreensis (strain DSM 16069 / JCM 12317 / KCTC 12182 / SW-125)</name>
    <dbReference type="NCBI Taxonomy" id="523791"/>
    <lineage>
        <taxon>Bacteria</taxon>
        <taxon>Pseudomonadati</taxon>
        <taxon>Pseudomonadota</taxon>
        <taxon>Gammaproteobacteria</taxon>
        <taxon>Kangiellales</taxon>
        <taxon>Kangiellaceae</taxon>
        <taxon>Kangiella</taxon>
    </lineage>
</organism>
<feature type="transmembrane region" description="Helical" evidence="10">
    <location>
        <begin position="12"/>
        <end position="35"/>
    </location>
</feature>
<evidence type="ECO:0000313" key="13">
    <source>
        <dbReference type="Proteomes" id="UP000001231"/>
    </source>
</evidence>
<dbReference type="GO" id="GO:0005886">
    <property type="term" value="C:plasma membrane"/>
    <property type="evidence" value="ECO:0007669"/>
    <property type="project" value="TreeGrafter"/>
</dbReference>
<gene>
    <name evidence="12" type="ordered locus">Kkor_2371</name>
</gene>